<dbReference type="InterPro" id="IPR009057">
    <property type="entry name" value="Homeodomain-like_sf"/>
</dbReference>
<gene>
    <name evidence="4" type="ORF">K6958_09000</name>
</gene>
<sequence length="195" mass="21158">MNQAPRQRMTAQARRQQLLTVAWQLVRQEGSAALTLGRVAEEAGVSKPVVYEHFTTRQGLLAALYKDFDSRQNALIDAAMAAAGDRLQDKAAVVASSYVNCVLTQGREIPDVLSSLDSTPELAAVKRQYQLDFIEKFRSWFAPFVAPSDIPLATMWGMLGAADAISNAVVAGDISQQEGMQELSALIITTIARCG</sequence>
<dbReference type="EMBL" id="CP082904">
    <property type="protein sequence ID" value="UQY45764.1"/>
    <property type="molecule type" value="Genomic_DNA"/>
</dbReference>
<dbReference type="PROSITE" id="PS50977">
    <property type="entry name" value="HTH_TETR_2"/>
    <property type="match status" value="1"/>
</dbReference>
<feature type="DNA-binding region" description="H-T-H motif" evidence="2">
    <location>
        <begin position="35"/>
        <end position="54"/>
    </location>
</feature>
<protein>
    <submittedName>
        <fullName evidence="4">TetR/AcrR family transcriptional regulator</fullName>
    </submittedName>
</protein>
<evidence type="ECO:0000259" key="3">
    <source>
        <dbReference type="PROSITE" id="PS50977"/>
    </source>
</evidence>
<dbReference type="PANTHER" id="PTHR30055">
    <property type="entry name" value="HTH-TYPE TRANSCRIPTIONAL REGULATOR RUTR"/>
    <property type="match status" value="1"/>
</dbReference>
<evidence type="ECO:0000256" key="1">
    <source>
        <dbReference type="ARBA" id="ARBA00023125"/>
    </source>
</evidence>
<dbReference type="Gene3D" id="1.10.357.10">
    <property type="entry name" value="Tetracycline Repressor, domain 2"/>
    <property type="match status" value="1"/>
</dbReference>
<dbReference type="InterPro" id="IPR050109">
    <property type="entry name" value="HTH-type_TetR-like_transc_reg"/>
</dbReference>
<dbReference type="SUPFAM" id="SSF46689">
    <property type="entry name" value="Homeodomain-like"/>
    <property type="match status" value="1"/>
</dbReference>
<keyword evidence="1 2" id="KW-0238">DNA-binding</keyword>
<feature type="domain" description="HTH tetR-type" evidence="3">
    <location>
        <begin position="12"/>
        <end position="72"/>
    </location>
</feature>
<dbReference type="RefSeq" id="WP_249894315.1">
    <property type="nucleotide sequence ID" value="NZ_CP082904.1"/>
</dbReference>
<organism evidence="4 5">
    <name type="scientific">Mixta hanseatica</name>
    <dbReference type="NCBI Taxonomy" id="2872648"/>
    <lineage>
        <taxon>Bacteria</taxon>
        <taxon>Pseudomonadati</taxon>
        <taxon>Pseudomonadota</taxon>
        <taxon>Gammaproteobacteria</taxon>
        <taxon>Enterobacterales</taxon>
        <taxon>Erwiniaceae</taxon>
        <taxon>Mixta</taxon>
    </lineage>
</organism>
<name>A0ABY4RCD8_9GAMM</name>
<dbReference type="PRINTS" id="PR00455">
    <property type="entry name" value="HTHTETR"/>
</dbReference>
<evidence type="ECO:0000313" key="5">
    <source>
        <dbReference type="Proteomes" id="UP001056635"/>
    </source>
</evidence>
<dbReference type="InterPro" id="IPR001647">
    <property type="entry name" value="HTH_TetR"/>
</dbReference>
<evidence type="ECO:0000256" key="2">
    <source>
        <dbReference type="PROSITE-ProRule" id="PRU00335"/>
    </source>
</evidence>
<evidence type="ECO:0000313" key="4">
    <source>
        <dbReference type="EMBL" id="UQY45764.1"/>
    </source>
</evidence>
<keyword evidence="5" id="KW-1185">Reference proteome</keyword>
<dbReference type="PANTHER" id="PTHR30055:SF223">
    <property type="entry name" value="HTH-TYPE TRANSCRIPTIONAL REGULATOR UIDR"/>
    <property type="match status" value="1"/>
</dbReference>
<proteinExistence type="predicted"/>
<accession>A0ABY4RCD8</accession>
<dbReference type="Pfam" id="PF00440">
    <property type="entry name" value="TetR_N"/>
    <property type="match status" value="1"/>
</dbReference>
<reference evidence="4" key="1">
    <citation type="submission" date="2021-09" db="EMBL/GenBank/DDBJ databases">
        <title>First case of bloodstream infection caused by Mixta hanseatica sp. nov., a member of the Erwiniaceae family.</title>
        <authorList>
            <person name="Both A."/>
            <person name="Huang J."/>
            <person name="Wenzel P."/>
            <person name="Aepfelbacher M."/>
            <person name="Rohde H."/>
            <person name="Christner M."/>
            <person name="Hentschke M."/>
        </authorList>
    </citation>
    <scope>NUCLEOTIDE SEQUENCE</scope>
    <source>
        <strain evidence="4">X22927</strain>
    </source>
</reference>
<dbReference type="Proteomes" id="UP001056635">
    <property type="component" value="Chromosome"/>
</dbReference>